<gene>
    <name evidence="8" type="ORF">Pmar_PMAR015211</name>
</gene>
<comment type="subcellular location">
    <subcellularLocation>
        <location evidence="1">Membrane</location>
    </subcellularLocation>
</comment>
<dbReference type="InParanoid" id="C5K5Q5"/>
<keyword evidence="8" id="KW-0762">Sugar transport</keyword>
<dbReference type="Pfam" id="PF00083">
    <property type="entry name" value="Sugar_tr"/>
    <property type="match status" value="2"/>
</dbReference>
<reference evidence="8 9" key="1">
    <citation type="submission" date="2008-07" db="EMBL/GenBank/DDBJ databases">
        <authorList>
            <person name="El-Sayed N."/>
            <person name="Caler E."/>
            <person name="Inman J."/>
            <person name="Amedeo P."/>
            <person name="Hass B."/>
            <person name="Wortman J."/>
        </authorList>
    </citation>
    <scope>NUCLEOTIDE SEQUENCE [LARGE SCALE GENOMIC DNA]</scope>
    <source>
        <strain evidence="9">ATCC 50983 / TXsc</strain>
    </source>
</reference>
<dbReference type="GeneID" id="9053730"/>
<evidence type="ECO:0000313" key="9">
    <source>
        <dbReference type="Proteomes" id="UP000007800"/>
    </source>
</evidence>
<dbReference type="EMBL" id="GG670703">
    <property type="protein sequence ID" value="EER20212.1"/>
    <property type="molecule type" value="Genomic_DNA"/>
</dbReference>
<organism evidence="9">
    <name type="scientific">Perkinsus marinus (strain ATCC 50983 / TXsc)</name>
    <dbReference type="NCBI Taxonomy" id="423536"/>
    <lineage>
        <taxon>Eukaryota</taxon>
        <taxon>Sar</taxon>
        <taxon>Alveolata</taxon>
        <taxon>Perkinsozoa</taxon>
        <taxon>Perkinsea</taxon>
        <taxon>Perkinsida</taxon>
        <taxon>Perkinsidae</taxon>
        <taxon>Perkinsus</taxon>
    </lineage>
</organism>
<name>C5K5Q5_PERM5</name>
<accession>C5K5Q5</accession>
<keyword evidence="2" id="KW-0813">Transport</keyword>
<dbReference type="Gene3D" id="1.20.1250.20">
    <property type="entry name" value="MFS general substrate transporter like domains"/>
    <property type="match status" value="1"/>
</dbReference>
<feature type="region of interest" description="Disordered" evidence="6">
    <location>
        <begin position="1"/>
        <end position="199"/>
    </location>
</feature>
<feature type="compositionally biased region" description="Basic and acidic residues" evidence="6">
    <location>
        <begin position="648"/>
        <end position="660"/>
    </location>
</feature>
<feature type="transmembrane region" description="Helical" evidence="7">
    <location>
        <begin position="453"/>
        <end position="474"/>
    </location>
</feature>
<evidence type="ECO:0000256" key="3">
    <source>
        <dbReference type="ARBA" id="ARBA00022692"/>
    </source>
</evidence>
<dbReference type="InterPro" id="IPR050814">
    <property type="entry name" value="Myo-inositol_Transporter"/>
</dbReference>
<dbReference type="InterPro" id="IPR005828">
    <property type="entry name" value="MFS_sugar_transport-like"/>
</dbReference>
<feature type="transmembrane region" description="Helical" evidence="7">
    <location>
        <begin position="342"/>
        <end position="364"/>
    </location>
</feature>
<feature type="region of interest" description="Disordered" evidence="6">
    <location>
        <begin position="636"/>
        <end position="667"/>
    </location>
</feature>
<keyword evidence="3 7" id="KW-0812">Transmembrane</keyword>
<evidence type="ECO:0000256" key="6">
    <source>
        <dbReference type="SAM" id="MobiDB-lite"/>
    </source>
</evidence>
<dbReference type="SUPFAM" id="SSF103473">
    <property type="entry name" value="MFS general substrate transporter"/>
    <property type="match status" value="1"/>
</dbReference>
<feature type="compositionally biased region" description="Acidic residues" evidence="6">
    <location>
        <begin position="188"/>
        <end position="198"/>
    </location>
</feature>
<feature type="compositionally biased region" description="Low complexity" evidence="6">
    <location>
        <begin position="636"/>
        <end position="647"/>
    </location>
</feature>
<feature type="transmembrane region" description="Helical" evidence="7">
    <location>
        <begin position="494"/>
        <end position="521"/>
    </location>
</feature>
<keyword evidence="5 7" id="KW-0472">Membrane</keyword>
<evidence type="ECO:0000313" key="8">
    <source>
        <dbReference type="EMBL" id="EER20212.1"/>
    </source>
</evidence>
<feature type="transmembrane region" description="Helical" evidence="7">
    <location>
        <begin position="533"/>
        <end position="557"/>
    </location>
</feature>
<feature type="compositionally biased region" description="Acidic residues" evidence="6">
    <location>
        <begin position="35"/>
        <end position="46"/>
    </location>
</feature>
<evidence type="ECO:0000256" key="7">
    <source>
        <dbReference type="SAM" id="Phobius"/>
    </source>
</evidence>
<dbReference type="PANTHER" id="PTHR48020:SF12">
    <property type="entry name" value="PROTON MYO-INOSITOL COTRANSPORTER"/>
    <property type="match status" value="1"/>
</dbReference>
<dbReference type="GO" id="GO:0022857">
    <property type="term" value="F:transmembrane transporter activity"/>
    <property type="evidence" value="ECO:0007669"/>
    <property type="project" value="InterPro"/>
</dbReference>
<dbReference type="RefSeq" id="XP_002788416.1">
    <property type="nucleotide sequence ID" value="XM_002788370.1"/>
</dbReference>
<evidence type="ECO:0000256" key="1">
    <source>
        <dbReference type="ARBA" id="ARBA00004370"/>
    </source>
</evidence>
<dbReference type="PANTHER" id="PTHR48020">
    <property type="entry name" value="PROTON MYO-INOSITOL COTRANSPORTER"/>
    <property type="match status" value="1"/>
</dbReference>
<feature type="compositionally biased region" description="Basic and acidic residues" evidence="6">
    <location>
        <begin position="53"/>
        <end position="65"/>
    </location>
</feature>
<feature type="transmembrane region" description="Helical" evidence="7">
    <location>
        <begin position="600"/>
        <end position="620"/>
    </location>
</feature>
<evidence type="ECO:0000256" key="4">
    <source>
        <dbReference type="ARBA" id="ARBA00022989"/>
    </source>
</evidence>
<proteinExistence type="predicted"/>
<evidence type="ECO:0000256" key="5">
    <source>
        <dbReference type="ARBA" id="ARBA00023136"/>
    </source>
</evidence>
<feature type="compositionally biased region" description="Basic and acidic residues" evidence="6">
    <location>
        <begin position="155"/>
        <end position="167"/>
    </location>
</feature>
<keyword evidence="9" id="KW-1185">Reference proteome</keyword>
<dbReference type="AlphaFoldDB" id="C5K5Q5"/>
<dbReference type="OrthoDB" id="4540492at2759"/>
<evidence type="ECO:0000256" key="2">
    <source>
        <dbReference type="ARBA" id="ARBA00022448"/>
    </source>
</evidence>
<dbReference type="Proteomes" id="UP000007800">
    <property type="component" value="Unassembled WGS sequence"/>
</dbReference>
<protein>
    <submittedName>
        <fullName evidence="8">Sugar transporter, putative</fullName>
    </submittedName>
</protein>
<feature type="compositionally biased region" description="Basic and acidic residues" evidence="6">
    <location>
        <begin position="97"/>
        <end position="145"/>
    </location>
</feature>
<dbReference type="GO" id="GO:0016020">
    <property type="term" value="C:membrane"/>
    <property type="evidence" value="ECO:0007669"/>
    <property type="project" value="UniProtKB-SubCell"/>
</dbReference>
<keyword evidence="4 7" id="KW-1133">Transmembrane helix</keyword>
<dbReference type="InterPro" id="IPR036259">
    <property type="entry name" value="MFS_trans_sf"/>
</dbReference>
<sequence length="698" mass="77377">MRGNDKKGGGGGGGASSSSQQQQHIRAGPSWADAAYDDDDDDDDDLLLLPTETTKHSVWSDKVVDTSRTSSSKQPEHGSSDGGRSRPLRGSIGPDTKGVDLRRMHADMALKASERKMAKMKEEEREEEERRRRCAEKLRELDQRKKAAAAAGPPEQKKKATTVEKPYRGGGGGGGKKKKEVDGVGVKDEEEEKVDDNNDNYLPMLLSSYQGDPLYAFPYSNTSNRVFPVPYTLSSSSTTISSCCYVTITTTTTYYNNTTVASPPQKMEGGVNDDDHHQNVAVMVDEEEQQQQHHGRSTGGPIQDQFGRRIGLAIADDAHIYQRYPLLNGEDDSTTSTNTSSWWPLLIGVAVFPGILQLILIYFLPESPRWLISTATTKTREHKMEQFNNVINRLGYNSDDDEIEGMLKDTTLISDNATTTTTDHHDNQVIIIKHDDNPIYRLRYAIHHHLRGLILTILVCTTASACGFYAFQSYAADVISLLTDKSLHYVQVHYLPYVGLMKLLVSIFGIALAEGILAILLQLPNNILLPPSIPIILFYMVIFCWSLGLGPILLMAANEYMPTYTRGVGNSVALTFTSIFEILYQQTFELMLYESLTPSLPFYIFSITCVVVFIILWRLLPETKGLSLEDASSNATTTSTTINNQTTTRDDNKNINKDEGSIVDDADDDDIEEVDGSVRITSTNRLGTFDNNNTTTAT</sequence>